<evidence type="ECO:0000259" key="3">
    <source>
        <dbReference type="PROSITE" id="PS51123"/>
    </source>
</evidence>
<dbReference type="CDD" id="cd07185">
    <property type="entry name" value="OmpA_C-like"/>
    <property type="match status" value="1"/>
</dbReference>
<feature type="domain" description="OmpA-like" evidence="3">
    <location>
        <begin position="30"/>
        <end position="161"/>
    </location>
</feature>
<keyword evidence="2" id="KW-0732">Signal</keyword>
<name>A0A556MYA7_9FLAO</name>
<dbReference type="Gene3D" id="3.30.1330.60">
    <property type="entry name" value="OmpA-like domain"/>
    <property type="match status" value="1"/>
</dbReference>
<evidence type="ECO:0000256" key="1">
    <source>
        <dbReference type="PROSITE-ProRule" id="PRU00473"/>
    </source>
</evidence>
<evidence type="ECO:0000313" key="4">
    <source>
        <dbReference type="EMBL" id="TSJ44813.1"/>
    </source>
</evidence>
<dbReference type="InterPro" id="IPR006665">
    <property type="entry name" value="OmpA-like"/>
</dbReference>
<dbReference type="OrthoDB" id="1467751at2"/>
<reference evidence="4 5" key="1">
    <citation type="submission" date="2019-07" db="EMBL/GenBank/DDBJ databases">
        <authorList>
            <person name="Huq M.A."/>
        </authorList>
    </citation>
    <scope>NUCLEOTIDE SEQUENCE [LARGE SCALE GENOMIC DNA]</scope>
    <source>
        <strain evidence="4 5">MAH-3</strain>
    </source>
</reference>
<dbReference type="PANTHER" id="PTHR30329:SF21">
    <property type="entry name" value="LIPOPROTEIN YIAD-RELATED"/>
    <property type="match status" value="1"/>
</dbReference>
<dbReference type="RefSeq" id="WP_144332927.1">
    <property type="nucleotide sequence ID" value="NZ_VLPL01000004.1"/>
</dbReference>
<keyword evidence="1" id="KW-0472">Membrane</keyword>
<organism evidence="4 5">
    <name type="scientific">Fluviicola chungangensis</name>
    <dbReference type="NCBI Taxonomy" id="2597671"/>
    <lineage>
        <taxon>Bacteria</taxon>
        <taxon>Pseudomonadati</taxon>
        <taxon>Bacteroidota</taxon>
        <taxon>Flavobacteriia</taxon>
        <taxon>Flavobacteriales</taxon>
        <taxon>Crocinitomicaceae</taxon>
        <taxon>Fluviicola</taxon>
    </lineage>
</organism>
<dbReference type="AlphaFoldDB" id="A0A556MYA7"/>
<feature type="signal peptide" evidence="2">
    <location>
        <begin position="1"/>
        <end position="16"/>
    </location>
</feature>
<accession>A0A556MYA7</accession>
<dbReference type="PROSITE" id="PS51123">
    <property type="entry name" value="OMPA_2"/>
    <property type="match status" value="1"/>
</dbReference>
<dbReference type="GO" id="GO:0016020">
    <property type="term" value="C:membrane"/>
    <property type="evidence" value="ECO:0007669"/>
    <property type="project" value="UniProtKB-UniRule"/>
</dbReference>
<sequence>MRKLTLILLVSLVSFAGKSQKFFGFSDSTFAVGQIHQFKSFHYAICGSHTILVDSLNIPQLDSLIEWMEKHENIVIEVGVHTDSRGSDSMNLKLTEWRAEEARKYMVQRGVPESRIKAKGYGETRLIISEEEINKYKNTDKRMYEMMHQKNRRTELTIIGI</sequence>
<evidence type="ECO:0000256" key="2">
    <source>
        <dbReference type="SAM" id="SignalP"/>
    </source>
</evidence>
<feature type="chain" id="PRO_5022242448" evidence="2">
    <location>
        <begin position="17"/>
        <end position="161"/>
    </location>
</feature>
<keyword evidence="5" id="KW-1185">Reference proteome</keyword>
<dbReference type="InterPro" id="IPR036737">
    <property type="entry name" value="OmpA-like_sf"/>
</dbReference>
<dbReference type="SUPFAM" id="SSF103088">
    <property type="entry name" value="OmpA-like"/>
    <property type="match status" value="1"/>
</dbReference>
<dbReference type="InterPro" id="IPR050330">
    <property type="entry name" value="Bact_OuterMem_StrucFunc"/>
</dbReference>
<dbReference type="EMBL" id="VLPL01000004">
    <property type="protein sequence ID" value="TSJ44813.1"/>
    <property type="molecule type" value="Genomic_DNA"/>
</dbReference>
<comment type="caution">
    <text evidence="4">The sequence shown here is derived from an EMBL/GenBank/DDBJ whole genome shotgun (WGS) entry which is preliminary data.</text>
</comment>
<dbReference type="Pfam" id="PF00691">
    <property type="entry name" value="OmpA"/>
    <property type="match status" value="1"/>
</dbReference>
<gene>
    <name evidence="4" type="ORF">FO442_09440</name>
</gene>
<protein>
    <submittedName>
        <fullName evidence="4">OmpA family protein</fullName>
    </submittedName>
</protein>
<evidence type="ECO:0000313" key="5">
    <source>
        <dbReference type="Proteomes" id="UP000316008"/>
    </source>
</evidence>
<proteinExistence type="predicted"/>
<dbReference type="PANTHER" id="PTHR30329">
    <property type="entry name" value="STATOR ELEMENT OF FLAGELLAR MOTOR COMPLEX"/>
    <property type="match status" value="1"/>
</dbReference>
<dbReference type="Proteomes" id="UP000316008">
    <property type="component" value="Unassembled WGS sequence"/>
</dbReference>